<dbReference type="GO" id="GO:0005634">
    <property type="term" value="C:nucleus"/>
    <property type="evidence" value="ECO:0007669"/>
    <property type="project" value="UniProtKB-SubCell"/>
</dbReference>
<dbReference type="PANTHER" id="PTHR14087:SF7">
    <property type="entry name" value="THYMOCYTE NUCLEAR PROTEIN 1"/>
    <property type="match status" value="1"/>
</dbReference>
<evidence type="ECO:0000313" key="6">
    <source>
        <dbReference type="Proteomes" id="UP000279259"/>
    </source>
</evidence>
<dbReference type="Gene3D" id="3.10.590.10">
    <property type="entry name" value="ph1033 like domains"/>
    <property type="match status" value="1"/>
</dbReference>
<evidence type="ECO:0000256" key="1">
    <source>
        <dbReference type="ARBA" id="ARBA00004123"/>
    </source>
</evidence>
<comment type="caution">
    <text evidence="5">The sequence shown here is derived from an EMBL/GenBank/DDBJ whole genome shotgun (WGS) entry which is preliminary data.</text>
</comment>
<dbReference type="AlphaFoldDB" id="A0A427Y7G1"/>
<evidence type="ECO:0000256" key="2">
    <source>
        <dbReference type="ARBA" id="ARBA00023242"/>
    </source>
</evidence>
<keyword evidence="6" id="KW-1185">Reference proteome</keyword>
<sequence>MPWLMKAEPDSRIVKGKDVKFSVDDFEAIRVSPWDGVRNHEAKNIMKDRMKKGDKVLFYHSNCKTPGVFAVAEIDKEGYPDYTAWDPSHPYFDAKTDKDKPTWYMVNVRFVQRLDHPPTLALIKLLAGGALPKQVAYIGEHGHRAIKAMQLVNRGRLSAAHDPPRDRSVDDDVGVQPVEQEAYEAVVSLGTRGGWEDLITGGKAGGKAKAQAEEQVAQPAPVKRKTAARDGEGRIVKPGGKKGAKLVKAEELPKVQAERRSKRTKR</sequence>
<accession>A0A427Y7G1</accession>
<dbReference type="Pfam" id="PF01878">
    <property type="entry name" value="EVE"/>
    <property type="match status" value="1"/>
</dbReference>
<evidence type="ECO:0000256" key="3">
    <source>
        <dbReference type="SAM" id="MobiDB-lite"/>
    </source>
</evidence>
<dbReference type="InterPro" id="IPR047197">
    <property type="entry name" value="THYN1-like_EVE"/>
</dbReference>
<proteinExistence type="predicted"/>
<dbReference type="CDD" id="cd21133">
    <property type="entry name" value="EVE"/>
    <property type="match status" value="1"/>
</dbReference>
<reference evidence="5 6" key="1">
    <citation type="submission" date="2018-11" db="EMBL/GenBank/DDBJ databases">
        <title>Genome sequence of Saitozyma podzolica DSM 27192.</title>
        <authorList>
            <person name="Aliyu H."/>
            <person name="Gorte O."/>
            <person name="Ochsenreither K."/>
        </authorList>
    </citation>
    <scope>NUCLEOTIDE SEQUENCE [LARGE SCALE GENOMIC DNA]</scope>
    <source>
        <strain evidence="5 6">DSM 27192</strain>
    </source>
</reference>
<evidence type="ECO:0000259" key="4">
    <source>
        <dbReference type="Pfam" id="PF01878"/>
    </source>
</evidence>
<feature type="domain" description="EVE" evidence="4">
    <location>
        <begin position="3"/>
        <end position="159"/>
    </location>
</feature>
<dbReference type="PANTHER" id="PTHR14087">
    <property type="entry name" value="THYMOCYTE NUCLEAR PROTEIN 1"/>
    <property type="match status" value="1"/>
</dbReference>
<dbReference type="EMBL" id="RSCD01000018">
    <property type="protein sequence ID" value="RSH87027.1"/>
    <property type="molecule type" value="Genomic_DNA"/>
</dbReference>
<dbReference type="InterPro" id="IPR052181">
    <property type="entry name" value="5hmC_binding"/>
</dbReference>
<name>A0A427Y7G1_9TREE</name>
<evidence type="ECO:0000313" key="5">
    <source>
        <dbReference type="EMBL" id="RSH87027.1"/>
    </source>
</evidence>
<dbReference type="InterPro" id="IPR015947">
    <property type="entry name" value="PUA-like_sf"/>
</dbReference>
<keyword evidence="2" id="KW-0539">Nucleus</keyword>
<dbReference type="OrthoDB" id="41445at2759"/>
<organism evidence="5 6">
    <name type="scientific">Saitozyma podzolica</name>
    <dbReference type="NCBI Taxonomy" id="1890683"/>
    <lineage>
        <taxon>Eukaryota</taxon>
        <taxon>Fungi</taxon>
        <taxon>Dikarya</taxon>
        <taxon>Basidiomycota</taxon>
        <taxon>Agaricomycotina</taxon>
        <taxon>Tremellomycetes</taxon>
        <taxon>Tremellales</taxon>
        <taxon>Trimorphomycetaceae</taxon>
        <taxon>Saitozyma</taxon>
    </lineage>
</organism>
<gene>
    <name evidence="5" type="ORF">EHS25_003515</name>
</gene>
<protein>
    <recommendedName>
        <fullName evidence="4">EVE domain-containing protein</fullName>
    </recommendedName>
</protein>
<dbReference type="FunFam" id="3.10.590.10:FF:000006">
    <property type="entry name" value="Chromosome 7, whole genome shotgun sequence"/>
    <property type="match status" value="1"/>
</dbReference>
<dbReference type="InterPro" id="IPR002740">
    <property type="entry name" value="EVE_domain"/>
</dbReference>
<dbReference type="Proteomes" id="UP000279259">
    <property type="component" value="Unassembled WGS sequence"/>
</dbReference>
<dbReference type="STRING" id="1890683.A0A427Y7G1"/>
<feature type="compositionally biased region" description="Basic and acidic residues" evidence="3">
    <location>
        <begin position="247"/>
        <end position="259"/>
    </location>
</feature>
<feature type="compositionally biased region" description="Low complexity" evidence="3">
    <location>
        <begin position="209"/>
        <end position="221"/>
    </location>
</feature>
<dbReference type="SUPFAM" id="SSF88697">
    <property type="entry name" value="PUA domain-like"/>
    <property type="match status" value="1"/>
</dbReference>
<comment type="subcellular location">
    <subcellularLocation>
        <location evidence="1">Nucleus</location>
    </subcellularLocation>
</comment>
<feature type="region of interest" description="Disordered" evidence="3">
    <location>
        <begin position="209"/>
        <end position="266"/>
    </location>
</feature>